<dbReference type="Gramene" id="PRQ18087">
    <property type="protein sequence ID" value="PRQ18087"/>
    <property type="gene ID" value="RchiOBHm_Chr7g0202051"/>
</dbReference>
<comment type="caution">
    <text evidence="14">The sequence shown here is derived from an EMBL/GenBank/DDBJ whole genome shotgun (WGS) entry which is preliminary data.</text>
</comment>
<gene>
    <name evidence="14" type="ORF">RchiOBHm_Chr7g0202051</name>
</gene>
<keyword evidence="6" id="KW-0472">Membrane</keyword>
<evidence type="ECO:0000256" key="3">
    <source>
        <dbReference type="ARBA" id="ARBA00009748"/>
    </source>
</evidence>
<dbReference type="EMBL" id="PDCK01000045">
    <property type="protein sequence ID" value="PRQ18087.1"/>
    <property type="molecule type" value="Genomic_DNA"/>
</dbReference>
<dbReference type="GO" id="GO:0005886">
    <property type="term" value="C:plasma membrane"/>
    <property type="evidence" value="ECO:0007669"/>
    <property type="project" value="UniProtKB-SubCell"/>
</dbReference>
<keyword evidence="11" id="KW-0449">Lipoprotein</keyword>
<dbReference type="OrthoDB" id="690947at2759"/>
<protein>
    <submittedName>
        <fullName evidence="14">Putative bifunctional inhibitor/plant lipid transfer protein/seed storage helical</fullName>
    </submittedName>
</protein>
<dbReference type="Pfam" id="PF14368">
    <property type="entry name" value="LTP_2"/>
    <property type="match status" value="1"/>
</dbReference>
<keyword evidence="10" id="KW-0325">Glycoprotein</keyword>
<feature type="signal peptide" evidence="12">
    <location>
        <begin position="1"/>
        <end position="25"/>
    </location>
</feature>
<evidence type="ECO:0000256" key="4">
    <source>
        <dbReference type="ARBA" id="ARBA00022448"/>
    </source>
</evidence>
<feature type="chain" id="PRO_5015151426" evidence="12">
    <location>
        <begin position="26"/>
        <end position="148"/>
    </location>
</feature>
<evidence type="ECO:0000313" key="14">
    <source>
        <dbReference type="EMBL" id="PRQ18087.1"/>
    </source>
</evidence>
<dbReference type="GO" id="GO:0008289">
    <property type="term" value="F:lipid binding"/>
    <property type="evidence" value="ECO:0007669"/>
    <property type="project" value="UniProtKB-KW"/>
</dbReference>
<evidence type="ECO:0000256" key="7">
    <source>
        <dbReference type="ARBA" id="ARBA00022729"/>
    </source>
</evidence>
<dbReference type="AlphaFoldDB" id="A0A2P6P849"/>
<dbReference type="CDD" id="cd00010">
    <property type="entry name" value="AAI_LTSS"/>
    <property type="match status" value="1"/>
</dbReference>
<evidence type="ECO:0000256" key="10">
    <source>
        <dbReference type="ARBA" id="ARBA00023180"/>
    </source>
</evidence>
<feature type="domain" description="Bifunctional inhibitor/plant lipid transfer protein/seed storage helical" evidence="13">
    <location>
        <begin position="12"/>
        <end position="103"/>
    </location>
</feature>
<proteinExistence type="inferred from homology"/>
<evidence type="ECO:0000256" key="12">
    <source>
        <dbReference type="SAM" id="SignalP"/>
    </source>
</evidence>
<keyword evidence="15" id="KW-1185">Reference proteome</keyword>
<keyword evidence="7 12" id="KW-0732">Signal</keyword>
<comment type="subcellular location">
    <subcellularLocation>
        <location evidence="2">Cell membrane</location>
        <topology evidence="2">Lipid-anchor</topology>
        <topology evidence="2">GPI-anchor</topology>
    </subcellularLocation>
</comment>
<comment type="similarity">
    <text evidence="3">Belongs to the plant LTP family.</text>
</comment>
<reference evidence="14 15" key="1">
    <citation type="journal article" date="2018" name="Nat. Genet.">
        <title>The Rosa genome provides new insights in the design of modern roses.</title>
        <authorList>
            <person name="Bendahmane M."/>
        </authorList>
    </citation>
    <scope>NUCLEOTIDE SEQUENCE [LARGE SCALE GENOMIC DNA]</scope>
    <source>
        <strain evidence="15">cv. Old Blush</strain>
    </source>
</reference>
<evidence type="ECO:0000256" key="6">
    <source>
        <dbReference type="ARBA" id="ARBA00022622"/>
    </source>
</evidence>
<evidence type="ECO:0000256" key="11">
    <source>
        <dbReference type="ARBA" id="ARBA00023288"/>
    </source>
</evidence>
<organism evidence="14 15">
    <name type="scientific">Rosa chinensis</name>
    <name type="common">China rose</name>
    <dbReference type="NCBI Taxonomy" id="74649"/>
    <lineage>
        <taxon>Eukaryota</taxon>
        <taxon>Viridiplantae</taxon>
        <taxon>Streptophyta</taxon>
        <taxon>Embryophyta</taxon>
        <taxon>Tracheophyta</taxon>
        <taxon>Spermatophyta</taxon>
        <taxon>Magnoliopsida</taxon>
        <taxon>eudicotyledons</taxon>
        <taxon>Gunneridae</taxon>
        <taxon>Pentapetalae</taxon>
        <taxon>rosids</taxon>
        <taxon>fabids</taxon>
        <taxon>Rosales</taxon>
        <taxon>Rosaceae</taxon>
        <taxon>Rosoideae</taxon>
        <taxon>Rosoideae incertae sedis</taxon>
        <taxon>Rosa</taxon>
    </lineage>
</organism>
<evidence type="ECO:0000256" key="8">
    <source>
        <dbReference type="ARBA" id="ARBA00023121"/>
    </source>
</evidence>
<name>A0A2P6P849_ROSCH</name>
<dbReference type="Proteomes" id="UP000238479">
    <property type="component" value="Chromosome 7"/>
</dbReference>
<accession>A0A2P6P849</accession>
<evidence type="ECO:0000256" key="9">
    <source>
        <dbReference type="ARBA" id="ARBA00023157"/>
    </source>
</evidence>
<sequence>MGSWNISTLTAMVVLVALLGSPTKAQESTCANDLVPCANYLNNTDQPSTTCCTAIKQTVATQLRCLCNLYFTPGLLQAVGANTTSALRIANACGVDSVGVDQCKAILGAPTASPPSAVPGGDGSSGSGRIAWTGLPALLLFWASVMYY</sequence>
<comment type="function">
    <text evidence="1">Plant non-specific lipid-transfer proteins transfer phospholipids as well as galactolipids across membranes. May play a role in wax or cutin deposition in the cell walls of expanding epidermal cells and certain secretory tissues.</text>
</comment>
<dbReference type="InterPro" id="IPR016140">
    <property type="entry name" value="Bifunc_inhib/LTP/seed_store"/>
</dbReference>
<evidence type="ECO:0000259" key="13">
    <source>
        <dbReference type="Pfam" id="PF14368"/>
    </source>
</evidence>
<evidence type="ECO:0000256" key="1">
    <source>
        <dbReference type="ARBA" id="ARBA00003211"/>
    </source>
</evidence>
<dbReference type="InterPro" id="IPR036312">
    <property type="entry name" value="Bifun_inhib/LTP/seed_sf"/>
</dbReference>
<dbReference type="OMA" id="ARAMPCI"/>
<evidence type="ECO:0000256" key="5">
    <source>
        <dbReference type="ARBA" id="ARBA00022475"/>
    </source>
</evidence>
<keyword evidence="5" id="KW-1003">Cell membrane</keyword>
<dbReference type="Gene3D" id="1.10.110.10">
    <property type="entry name" value="Plant lipid-transfer and hydrophobic proteins"/>
    <property type="match status" value="1"/>
</dbReference>
<dbReference type="PANTHER" id="PTHR33044">
    <property type="entry name" value="BIFUNCTIONAL INHIBITOR/LIPID-TRANSFER PROTEIN/SEED STORAGE 2S ALBUMIN SUPERFAMILY PROTEIN-RELATED"/>
    <property type="match status" value="1"/>
</dbReference>
<keyword evidence="8" id="KW-0446">Lipid-binding</keyword>
<dbReference type="SUPFAM" id="SSF47699">
    <property type="entry name" value="Bifunctional inhibitor/lipid-transfer protein/seed storage 2S albumin"/>
    <property type="match status" value="1"/>
</dbReference>
<keyword evidence="9" id="KW-1015">Disulfide bond</keyword>
<dbReference type="STRING" id="74649.A0A2P6P849"/>
<evidence type="ECO:0000256" key="2">
    <source>
        <dbReference type="ARBA" id="ARBA00004609"/>
    </source>
</evidence>
<keyword evidence="6" id="KW-0336">GPI-anchor</keyword>
<dbReference type="GO" id="GO:0098552">
    <property type="term" value="C:side of membrane"/>
    <property type="evidence" value="ECO:0007669"/>
    <property type="project" value="UniProtKB-KW"/>
</dbReference>
<evidence type="ECO:0000313" key="15">
    <source>
        <dbReference type="Proteomes" id="UP000238479"/>
    </source>
</evidence>
<keyword evidence="4" id="KW-0813">Transport</keyword>
<dbReference type="InterPro" id="IPR043325">
    <property type="entry name" value="LTSS"/>
</dbReference>